<proteinExistence type="predicted"/>
<organism evidence="1 2">
    <name type="scientific">Morchella conica CCBAS932</name>
    <dbReference type="NCBI Taxonomy" id="1392247"/>
    <lineage>
        <taxon>Eukaryota</taxon>
        <taxon>Fungi</taxon>
        <taxon>Dikarya</taxon>
        <taxon>Ascomycota</taxon>
        <taxon>Pezizomycotina</taxon>
        <taxon>Pezizomycetes</taxon>
        <taxon>Pezizales</taxon>
        <taxon>Morchellaceae</taxon>
        <taxon>Morchella</taxon>
    </lineage>
</organism>
<dbReference type="EMBL" id="ML119159">
    <property type="protein sequence ID" value="RPB08753.1"/>
    <property type="molecule type" value="Genomic_DNA"/>
</dbReference>
<dbReference type="InParanoid" id="A0A3N4KE10"/>
<protein>
    <submittedName>
        <fullName evidence="1">Uncharacterized protein</fullName>
    </submittedName>
</protein>
<gene>
    <name evidence="1" type="ORF">P167DRAFT_548673</name>
</gene>
<sequence>MSGPLSIFHFCEKKRRKKQNPDLRIWKKRMRWVGTQSRERYPRECPKRKKKGEVDAVVGVRVVWFALNNHCTQSERRFNEVMLIEATINGFGVRSCRSWKCVRSIRMRRFLKLMTKCLDVILLNNVPIDMIYLQTVDPLPGLVGDYTAHAYYSYRALYNLMQTNGPCAYASSPFLATQEKREQM</sequence>
<evidence type="ECO:0000313" key="2">
    <source>
        <dbReference type="Proteomes" id="UP000277580"/>
    </source>
</evidence>
<evidence type="ECO:0000313" key="1">
    <source>
        <dbReference type="EMBL" id="RPB08753.1"/>
    </source>
</evidence>
<reference evidence="1 2" key="1">
    <citation type="journal article" date="2018" name="Nat. Ecol. Evol.">
        <title>Pezizomycetes genomes reveal the molecular basis of ectomycorrhizal truffle lifestyle.</title>
        <authorList>
            <person name="Murat C."/>
            <person name="Payen T."/>
            <person name="Noel B."/>
            <person name="Kuo A."/>
            <person name="Morin E."/>
            <person name="Chen J."/>
            <person name="Kohler A."/>
            <person name="Krizsan K."/>
            <person name="Balestrini R."/>
            <person name="Da Silva C."/>
            <person name="Montanini B."/>
            <person name="Hainaut M."/>
            <person name="Levati E."/>
            <person name="Barry K.W."/>
            <person name="Belfiori B."/>
            <person name="Cichocki N."/>
            <person name="Clum A."/>
            <person name="Dockter R.B."/>
            <person name="Fauchery L."/>
            <person name="Guy J."/>
            <person name="Iotti M."/>
            <person name="Le Tacon F."/>
            <person name="Lindquist E.A."/>
            <person name="Lipzen A."/>
            <person name="Malagnac F."/>
            <person name="Mello A."/>
            <person name="Molinier V."/>
            <person name="Miyauchi S."/>
            <person name="Poulain J."/>
            <person name="Riccioni C."/>
            <person name="Rubini A."/>
            <person name="Sitrit Y."/>
            <person name="Splivallo R."/>
            <person name="Traeger S."/>
            <person name="Wang M."/>
            <person name="Zifcakova L."/>
            <person name="Wipf D."/>
            <person name="Zambonelli A."/>
            <person name="Paolocci F."/>
            <person name="Nowrousian M."/>
            <person name="Ottonello S."/>
            <person name="Baldrian P."/>
            <person name="Spatafora J.W."/>
            <person name="Henrissat B."/>
            <person name="Nagy L.G."/>
            <person name="Aury J.M."/>
            <person name="Wincker P."/>
            <person name="Grigoriev I.V."/>
            <person name="Bonfante P."/>
            <person name="Martin F.M."/>
        </authorList>
    </citation>
    <scope>NUCLEOTIDE SEQUENCE [LARGE SCALE GENOMIC DNA]</scope>
    <source>
        <strain evidence="1 2">CCBAS932</strain>
    </source>
</reference>
<name>A0A3N4KE10_9PEZI</name>
<dbReference type="AlphaFoldDB" id="A0A3N4KE10"/>
<accession>A0A3N4KE10</accession>
<dbReference type="Proteomes" id="UP000277580">
    <property type="component" value="Unassembled WGS sequence"/>
</dbReference>
<dbReference type="OrthoDB" id="10643652at2759"/>
<keyword evidence="2" id="KW-1185">Reference proteome</keyword>